<dbReference type="AlphaFoldDB" id="A0A2M6R8M8"/>
<dbReference type="Proteomes" id="UP000231162">
    <property type="component" value="Unassembled WGS sequence"/>
</dbReference>
<reference evidence="3" key="1">
    <citation type="submission" date="2017-09" db="EMBL/GenBank/DDBJ databases">
        <title>Depth-based differentiation of microbial function through sediment-hosted aquifers and enrichment of novel symbionts in the deep terrestrial subsurface.</title>
        <authorList>
            <person name="Probst A.J."/>
            <person name="Ladd B."/>
            <person name="Jarett J.K."/>
            <person name="Geller-Mcgrath D.E."/>
            <person name="Sieber C.M.K."/>
            <person name="Emerson J.B."/>
            <person name="Anantharaman K."/>
            <person name="Thomas B.C."/>
            <person name="Malmstrom R."/>
            <person name="Stieglmeier M."/>
            <person name="Klingl A."/>
            <person name="Woyke T."/>
            <person name="Ryan C.M."/>
            <person name="Banfield J.F."/>
        </authorList>
    </citation>
    <scope>NUCLEOTIDE SEQUENCE [LARGE SCALE GENOMIC DNA]</scope>
</reference>
<sequence length="111" mass="12371">MNIGKGIGYGIATWVIVFVVISVLIKFGWFDIQVVRYLSALIAPIAVYFFASNLAIKSGYEALSYGLVIVIVGLILDYAISRQYNADIFSSRTLWAGYILTLLTPMLRIKK</sequence>
<feature type="transmembrane region" description="Helical" evidence="1">
    <location>
        <begin position="6"/>
        <end position="25"/>
    </location>
</feature>
<feature type="transmembrane region" description="Helical" evidence="1">
    <location>
        <begin position="62"/>
        <end position="80"/>
    </location>
</feature>
<keyword evidence="1" id="KW-1133">Transmembrane helix</keyword>
<gene>
    <name evidence="2" type="ORF">COT79_02230</name>
</gene>
<keyword evidence="1" id="KW-0472">Membrane</keyword>
<keyword evidence="1" id="KW-0812">Transmembrane</keyword>
<dbReference type="EMBL" id="PEZX01000030">
    <property type="protein sequence ID" value="PIS06895.1"/>
    <property type="molecule type" value="Genomic_DNA"/>
</dbReference>
<feature type="transmembrane region" description="Helical" evidence="1">
    <location>
        <begin position="37"/>
        <end position="56"/>
    </location>
</feature>
<comment type="caution">
    <text evidence="2">The sequence shown here is derived from an EMBL/GenBank/DDBJ whole genome shotgun (WGS) entry which is preliminary data.</text>
</comment>
<name>A0A2M6R8M8_9BACT</name>
<evidence type="ECO:0000313" key="2">
    <source>
        <dbReference type="EMBL" id="PIS06895.1"/>
    </source>
</evidence>
<accession>A0A2M6R8M8</accession>
<proteinExistence type="predicted"/>
<evidence type="ECO:0000313" key="3">
    <source>
        <dbReference type="Proteomes" id="UP000231162"/>
    </source>
</evidence>
<protein>
    <submittedName>
        <fullName evidence="2">Uncharacterized protein</fullName>
    </submittedName>
</protein>
<evidence type="ECO:0000256" key="1">
    <source>
        <dbReference type="SAM" id="Phobius"/>
    </source>
</evidence>
<organism evidence="2 3">
    <name type="scientific">Candidatus Berkelbacteria bacterium CG10_big_fil_rev_8_21_14_0_10_43_14</name>
    <dbReference type="NCBI Taxonomy" id="1974515"/>
    <lineage>
        <taxon>Bacteria</taxon>
        <taxon>Candidatus Berkelbacteria</taxon>
    </lineage>
</organism>